<organism evidence="1 2">
    <name type="scientific">Armillaria solidipes</name>
    <dbReference type="NCBI Taxonomy" id="1076256"/>
    <lineage>
        <taxon>Eukaryota</taxon>
        <taxon>Fungi</taxon>
        <taxon>Dikarya</taxon>
        <taxon>Basidiomycota</taxon>
        <taxon>Agaricomycotina</taxon>
        <taxon>Agaricomycetes</taxon>
        <taxon>Agaricomycetidae</taxon>
        <taxon>Agaricales</taxon>
        <taxon>Marasmiineae</taxon>
        <taxon>Physalacriaceae</taxon>
        <taxon>Armillaria</taxon>
    </lineage>
</organism>
<dbReference type="SUPFAM" id="SSF47794">
    <property type="entry name" value="Rad51 N-terminal domain-like"/>
    <property type="match status" value="1"/>
</dbReference>
<dbReference type="PANTHER" id="PTHR22942">
    <property type="entry name" value="RECA/RAD51/RADA DNA STRAND-PAIRING FAMILY MEMBER"/>
    <property type="match status" value="1"/>
</dbReference>
<dbReference type="GO" id="GO:0000166">
    <property type="term" value="F:nucleotide binding"/>
    <property type="evidence" value="ECO:0007669"/>
    <property type="project" value="InterPro"/>
</dbReference>
<evidence type="ECO:0000313" key="2">
    <source>
        <dbReference type="Proteomes" id="UP000218334"/>
    </source>
</evidence>
<proteinExistence type="predicted"/>
<protein>
    <submittedName>
        <fullName evidence="1">Uncharacterized protein</fullName>
    </submittedName>
</protein>
<dbReference type="PANTHER" id="PTHR22942:SF39">
    <property type="entry name" value="DNA REPAIR PROTEIN RAD51 HOMOLOG 1"/>
    <property type="match status" value="1"/>
</dbReference>
<dbReference type="GO" id="GO:0006312">
    <property type="term" value="P:mitotic recombination"/>
    <property type="evidence" value="ECO:0007669"/>
    <property type="project" value="TreeGrafter"/>
</dbReference>
<gene>
    <name evidence="1" type="ORF">ARMSODRAFT_286497</name>
</gene>
<dbReference type="Gene3D" id="1.10.150.20">
    <property type="entry name" value="5' to 3' exonuclease, C-terminal subdomain"/>
    <property type="match status" value="1"/>
</dbReference>
<dbReference type="GO" id="GO:0042148">
    <property type="term" value="P:DNA strand invasion"/>
    <property type="evidence" value="ECO:0007669"/>
    <property type="project" value="TreeGrafter"/>
</dbReference>
<dbReference type="EMBL" id="KZ293416">
    <property type="protein sequence ID" value="PBK77492.1"/>
    <property type="molecule type" value="Genomic_DNA"/>
</dbReference>
<dbReference type="GO" id="GO:0008094">
    <property type="term" value="F:ATP-dependent activity, acting on DNA"/>
    <property type="evidence" value="ECO:0007669"/>
    <property type="project" value="TreeGrafter"/>
</dbReference>
<sequence length="136" mass="14711">MSQASQDDAEQEGEAFQFTGPLLVNKLQEAGIHANDIKKLADAGLNTVEAVAFTPKKHLITIKGISEQKADKIIAEAQKIVPLGFQSATEVHARRAELVHITTGSKQLDALLGVRYCCGCNEPSHVQSRRGCRSIC</sequence>
<dbReference type="Proteomes" id="UP000218334">
    <property type="component" value="Unassembled WGS sequence"/>
</dbReference>
<accession>A0A2H3CE49</accession>
<dbReference type="Pfam" id="PF14520">
    <property type="entry name" value="HHH_5"/>
    <property type="match status" value="1"/>
</dbReference>
<dbReference type="GO" id="GO:0000150">
    <property type="term" value="F:DNA strand exchange activity"/>
    <property type="evidence" value="ECO:0007669"/>
    <property type="project" value="TreeGrafter"/>
</dbReference>
<keyword evidence="2" id="KW-1185">Reference proteome</keyword>
<dbReference type="InterPro" id="IPR010995">
    <property type="entry name" value="DNA_repair_Rad51/TF_NusA_a-hlx"/>
</dbReference>
<dbReference type="GO" id="GO:0000794">
    <property type="term" value="C:condensed nuclear chromosome"/>
    <property type="evidence" value="ECO:0007669"/>
    <property type="project" value="TreeGrafter"/>
</dbReference>
<dbReference type="FunFam" id="1.10.150.20:FF:000008">
    <property type="entry name" value="DNA repair protein RAD51 homolog"/>
    <property type="match status" value="1"/>
</dbReference>
<name>A0A2H3CE49_9AGAR</name>
<evidence type="ECO:0000313" key="1">
    <source>
        <dbReference type="EMBL" id="PBK77492.1"/>
    </source>
</evidence>
<dbReference type="AlphaFoldDB" id="A0A2H3CE49"/>
<reference evidence="2" key="1">
    <citation type="journal article" date="2017" name="Nat. Ecol. Evol.">
        <title>Genome expansion and lineage-specific genetic innovations in the forest pathogenic fungi Armillaria.</title>
        <authorList>
            <person name="Sipos G."/>
            <person name="Prasanna A.N."/>
            <person name="Walter M.C."/>
            <person name="O'Connor E."/>
            <person name="Balint B."/>
            <person name="Krizsan K."/>
            <person name="Kiss B."/>
            <person name="Hess J."/>
            <person name="Varga T."/>
            <person name="Slot J."/>
            <person name="Riley R."/>
            <person name="Boka B."/>
            <person name="Rigling D."/>
            <person name="Barry K."/>
            <person name="Lee J."/>
            <person name="Mihaltcheva S."/>
            <person name="LaButti K."/>
            <person name="Lipzen A."/>
            <person name="Waldron R."/>
            <person name="Moloney N.M."/>
            <person name="Sperisen C."/>
            <person name="Kredics L."/>
            <person name="Vagvoelgyi C."/>
            <person name="Patrignani A."/>
            <person name="Fitzpatrick D."/>
            <person name="Nagy I."/>
            <person name="Doyle S."/>
            <person name="Anderson J.B."/>
            <person name="Grigoriev I.V."/>
            <person name="Gueldener U."/>
            <person name="Muensterkoetter M."/>
            <person name="Nagy L.G."/>
        </authorList>
    </citation>
    <scope>NUCLEOTIDE SEQUENCE [LARGE SCALE GENOMIC DNA]</scope>
    <source>
        <strain evidence="2">28-4</strain>
    </source>
</reference>
<dbReference type="STRING" id="1076256.A0A2H3CE49"/>
<dbReference type="GO" id="GO:0000730">
    <property type="term" value="P:DNA recombinase assembly"/>
    <property type="evidence" value="ECO:0007669"/>
    <property type="project" value="TreeGrafter"/>
</dbReference>
<dbReference type="GO" id="GO:0003690">
    <property type="term" value="F:double-stranded DNA binding"/>
    <property type="evidence" value="ECO:0007669"/>
    <property type="project" value="TreeGrafter"/>
</dbReference>
<dbReference type="GO" id="GO:0007131">
    <property type="term" value="P:reciprocal meiotic recombination"/>
    <property type="evidence" value="ECO:0007669"/>
    <property type="project" value="TreeGrafter"/>
</dbReference>
<dbReference type="GO" id="GO:0070192">
    <property type="term" value="P:chromosome organization involved in meiotic cell cycle"/>
    <property type="evidence" value="ECO:0007669"/>
    <property type="project" value="TreeGrafter"/>
</dbReference>
<dbReference type="GO" id="GO:0003697">
    <property type="term" value="F:single-stranded DNA binding"/>
    <property type="evidence" value="ECO:0007669"/>
    <property type="project" value="TreeGrafter"/>
</dbReference>